<dbReference type="PROSITE" id="PS50198">
    <property type="entry name" value="PPIC_PPIASE_2"/>
    <property type="match status" value="1"/>
</dbReference>
<dbReference type="Pfam" id="PF13624">
    <property type="entry name" value="SurA_N_3"/>
    <property type="match status" value="1"/>
</dbReference>
<dbReference type="GO" id="GO:0003755">
    <property type="term" value="F:peptidyl-prolyl cis-trans isomerase activity"/>
    <property type="evidence" value="ECO:0007669"/>
    <property type="project" value="UniProtKB-KW"/>
</dbReference>
<dbReference type="Gene3D" id="3.10.50.40">
    <property type="match status" value="1"/>
</dbReference>
<keyword evidence="11" id="KW-0413">Isomerase</keyword>
<evidence type="ECO:0000256" key="8">
    <source>
        <dbReference type="ARBA" id="ARBA00038408"/>
    </source>
</evidence>
<dbReference type="PANTHER" id="PTHR47529:SF1">
    <property type="entry name" value="PERIPLASMIC CHAPERONE PPID"/>
    <property type="match status" value="1"/>
</dbReference>
<evidence type="ECO:0000256" key="4">
    <source>
        <dbReference type="ARBA" id="ARBA00022692"/>
    </source>
</evidence>
<dbReference type="AlphaFoldDB" id="A0A1G1Y3Z7"/>
<dbReference type="Proteomes" id="UP000178432">
    <property type="component" value="Unassembled WGS sequence"/>
</dbReference>
<keyword evidence="11" id="KW-0697">Rotamase</keyword>
<evidence type="ECO:0000256" key="5">
    <source>
        <dbReference type="ARBA" id="ARBA00022989"/>
    </source>
</evidence>
<organism evidence="14 15">
    <name type="scientific">Candidatus Buchananbacteria bacterium RIFCSPHIGHO2_01_FULL_46_12</name>
    <dbReference type="NCBI Taxonomy" id="1797536"/>
    <lineage>
        <taxon>Bacteria</taxon>
        <taxon>Candidatus Buchananiibacteriota</taxon>
    </lineage>
</organism>
<dbReference type="Pfam" id="PF00639">
    <property type="entry name" value="Rotamase"/>
    <property type="match status" value="1"/>
</dbReference>
<accession>A0A1G1Y3Z7</accession>
<evidence type="ECO:0000259" key="13">
    <source>
        <dbReference type="PROSITE" id="PS50198"/>
    </source>
</evidence>
<keyword evidence="6 12" id="KW-0472">Membrane</keyword>
<keyword evidence="7" id="KW-0143">Chaperone</keyword>
<keyword evidence="4 12" id="KW-0812">Transmembrane</keyword>
<dbReference type="GO" id="GO:0005886">
    <property type="term" value="C:plasma membrane"/>
    <property type="evidence" value="ECO:0007669"/>
    <property type="project" value="UniProtKB-SubCell"/>
</dbReference>
<gene>
    <name evidence="14" type="ORF">A2663_03970</name>
</gene>
<evidence type="ECO:0000256" key="3">
    <source>
        <dbReference type="ARBA" id="ARBA00022519"/>
    </source>
</evidence>
<feature type="transmembrane region" description="Helical" evidence="12">
    <location>
        <begin position="107"/>
        <end position="131"/>
    </location>
</feature>
<dbReference type="SUPFAM" id="SSF109998">
    <property type="entry name" value="Triger factor/SurA peptide-binding domain-like"/>
    <property type="match status" value="1"/>
</dbReference>
<dbReference type="InterPro" id="IPR052029">
    <property type="entry name" value="PpiD_chaperone"/>
</dbReference>
<comment type="subcellular location">
    <subcellularLocation>
        <location evidence="1">Cell inner membrane</location>
        <topology evidence="1">Single-pass type II membrane protein</topology>
        <orientation evidence="1">Periplasmic side</orientation>
    </subcellularLocation>
</comment>
<dbReference type="InterPro" id="IPR046357">
    <property type="entry name" value="PPIase_dom_sf"/>
</dbReference>
<keyword evidence="5 12" id="KW-1133">Transmembrane helix</keyword>
<dbReference type="InterPro" id="IPR027304">
    <property type="entry name" value="Trigger_fact/SurA_dom_sf"/>
</dbReference>
<evidence type="ECO:0000313" key="14">
    <source>
        <dbReference type="EMBL" id="OGY47063.1"/>
    </source>
</evidence>
<sequence length="400" mass="44888">MADIKPDKNQAANPINPEMAKLRNTVLNWIAEKREAVLPKPAKPAAILPIAPRPKTSIKPILKPAEVKKEKAAKARPILAKMPARPIKPPAPRLLLPPGRKKSPLKIMVLVLALIFLFFLIFSAGLYLFAWQNQAAGAIARIIPYPAALVGGRPIYYYQWQKEVSAVNNFYLKQKALNPNLTLPDLKQTKKSVLERMIDEKIIEQAAKNYQITAAAEEIKAQTQKLIKEIGNQAALEKQIKELYGWHLADFQNEIIKPMLLKNKLDLALIADREYNKQAEGTIQAIFEEIKIGQKSFAELARLYSQDITGAQGGDLGYFGRGEMLLEIENAAFNLEIGQTSGIIKTRLGYHLIKLEEKLTDESGNLAKVRASQILIKGKNLDDLVKDLKTKIKIWRLVRL</sequence>
<evidence type="ECO:0000256" key="11">
    <source>
        <dbReference type="PROSITE-ProRule" id="PRU00278"/>
    </source>
</evidence>
<comment type="caution">
    <text evidence="14">The sequence shown here is derived from an EMBL/GenBank/DDBJ whole genome shotgun (WGS) entry which is preliminary data.</text>
</comment>
<evidence type="ECO:0000256" key="10">
    <source>
        <dbReference type="ARBA" id="ARBA00042775"/>
    </source>
</evidence>
<evidence type="ECO:0000256" key="1">
    <source>
        <dbReference type="ARBA" id="ARBA00004382"/>
    </source>
</evidence>
<evidence type="ECO:0000256" key="12">
    <source>
        <dbReference type="SAM" id="Phobius"/>
    </source>
</evidence>
<reference evidence="14 15" key="1">
    <citation type="journal article" date="2016" name="Nat. Commun.">
        <title>Thousands of microbial genomes shed light on interconnected biogeochemical processes in an aquifer system.</title>
        <authorList>
            <person name="Anantharaman K."/>
            <person name="Brown C.T."/>
            <person name="Hug L.A."/>
            <person name="Sharon I."/>
            <person name="Castelle C.J."/>
            <person name="Probst A.J."/>
            <person name="Thomas B.C."/>
            <person name="Singh A."/>
            <person name="Wilkins M.J."/>
            <person name="Karaoz U."/>
            <person name="Brodie E.L."/>
            <person name="Williams K.H."/>
            <person name="Hubbard S.S."/>
            <person name="Banfield J.F."/>
        </authorList>
    </citation>
    <scope>NUCLEOTIDE SEQUENCE [LARGE SCALE GENOMIC DNA]</scope>
</reference>
<dbReference type="PANTHER" id="PTHR47529">
    <property type="entry name" value="PEPTIDYL-PROLYL CIS-TRANS ISOMERASE D"/>
    <property type="match status" value="1"/>
</dbReference>
<proteinExistence type="inferred from homology"/>
<evidence type="ECO:0000256" key="2">
    <source>
        <dbReference type="ARBA" id="ARBA00022475"/>
    </source>
</evidence>
<feature type="domain" description="PpiC" evidence="13">
    <location>
        <begin position="259"/>
        <end position="357"/>
    </location>
</feature>
<comment type="similarity">
    <text evidence="8">Belongs to the PpiD chaperone family.</text>
</comment>
<evidence type="ECO:0000256" key="9">
    <source>
        <dbReference type="ARBA" id="ARBA00040743"/>
    </source>
</evidence>
<dbReference type="InterPro" id="IPR023058">
    <property type="entry name" value="PPIase_PpiC_CS"/>
</dbReference>
<protein>
    <recommendedName>
        <fullName evidence="9">Periplasmic chaperone PpiD</fullName>
    </recommendedName>
    <alternativeName>
        <fullName evidence="10">Periplasmic folding chaperone</fullName>
    </alternativeName>
</protein>
<evidence type="ECO:0000256" key="7">
    <source>
        <dbReference type="ARBA" id="ARBA00023186"/>
    </source>
</evidence>
<keyword evidence="3" id="KW-0997">Cell inner membrane</keyword>
<keyword evidence="2" id="KW-1003">Cell membrane</keyword>
<dbReference type="SUPFAM" id="SSF54534">
    <property type="entry name" value="FKBP-like"/>
    <property type="match status" value="1"/>
</dbReference>
<evidence type="ECO:0000256" key="6">
    <source>
        <dbReference type="ARBA" id="ARBA00023136"/>
    </source>
</evidence>
<name>A0A1G1Y3Z7_9BACT</name>
<evidence type="ECO:0000313" key="15">
    <source>
        <dbReference type="Proteomes" id="UP000178432"/>
    </source>
</evidence>
<dbReference type="InterPro" id="IPR000297">
    <property type="entry name" value="PPIase_PpiC"/>
</dbReference>
<dbReference type="EMBL" id="MHIF01000048">
    <property type="protein sequence ID" value="OGY47063.1"/>
    <property type="molecule type" value="Genomic_DNA"/>
</dbReference>
<dbReference type="PROSITE" id="PS01096">
    <property type="entry name" value="PPIC_PPIASE_1"/>
    <property type="match status" value="1"/>
</dbReference>
<dbReference type="Gene3D" id="1.10.4030.10">
    <property type="entry name" value="Porin chaperone SurA, peptide-binding domain"/>
    <property type="match status" value="1"/>
</dbReference>